<protein>
    <recommendedName>
        <fullName evidence="6">Choline transporter-like protein</fullName>
    </recommendedName>
</protein>
<keyword evidence="3 6" id="KW-0812">Transmembrane</keyword>
<evidence type="ECO:0000256" key="1">
    <source>
        <dbReference type="ARBA" id="ARBA00004141"/>
    </source>
</evidence>
<dbReference type="Pfam" id="PF04515">
    <property type="entry name" value="Choline_transpo"/>
    <property type="match status" value="1"/>
</dbReference>
<feature type="transmembrane region" description="Helical" evidence="6">
    <location>
        <begin position="65"/>
        <end position="86"/>
    </location>
</feature>
<keyword evidence="5 6" id="KW-0472">Membrane</keyword>
<evidence type="ECO:0000256" key="5">
    <source>
        <dbReference type="ARBA" id="ARBA00023136"/>
    </source>
</evidence>
<accession>A0A3L6KXF0</accession>
<dbReference type="Proteomes" id="UP000266743">
    <property type="component" value="Chromosome 10"/>
</dbReference>
<evidence type="ECO:0000256" key="6">
    <source>
        <dbReference type="RuleBase" id="RU368066"/>
    </source>
</evidence>
<evidence type="ECO:0000256" key="3">
    <source>
        <dbReference type="ARBA" id="ARBA00022692"/>
    </source>
</evidence>
<sequence>MTQKGYVGVPEEPYRSKFTPEVGPYYGFEGEGAHAVPLQGIPLYQGEGNNQEGLKRFVVQGYKDVWAAILYILCILATIGLGIYNICQQGLRSLISADVVNIFWACNDDSCIDSVCLFFLLAFAFSVIVCLSSLSLMKRFASGIIKGCNVILLIFYVVAFLFSVWAVNNAFAIPWFCMLVVHLLWFFFAGRRIPLAAELLKSSSTVVCNYKALCAVNAVLFGAHVFFSVMWASVMKPLYAQLAKMELNPSAGGARNEEDLTLNILFLSLLALLFVMFWATQVTTNLMHVTTAGLTATWYFAGKENMPKNPTLASFKRGTTTSFGSICFGSLLVAIIRLIRWLVSTAEDSEHEMLRCIFLCIIGCLERLMEYFNTYAFVHVAIYGCGYIEAAKMTWELCKRCSCAALFNDRLIDVTLFVASFIGSLLVGGVFGLLFRSWDVFLIGFVVCMLVHLFVFSSVTSAVTTLFVCYAEVPEGLEHSSPDLYAALQRTDQNGTSNGAAPPRV</sequence>
<dbReference type="AlphaFoldDB" id="A0A3L6KXF0"/>
<dbReference type="GO" id="GO:0005886">
    <property type="term" value="C:plasma membrane"/>
    <property type="evidence" value="ECO:0007669"/>
    <property type="project" value="UniProtKB-SubCell"/>
</dbReference>
<dbReference type="GO" id="GO:0022857">
    <property type="term" value="F:transmembrane transporter activity"/>
    <property type="evidence" value="ECO:0007669"/>
    <property type="project" value="UniProtKB-UniRule"/>
</dbReference>
<organism evidence="7 8">
    <name type="scientific">Trypanosoma brucei equiperdum</name>
    <dbReference type="NCBI Taxonomy" id="630700"/>
    <lineage>
        <taxon>Eukaryota</taxon>
        <taxon>Discoba</taxon>
        <taxon>Euglenozoa</taxon>
        <taxon>Kinetoplastea</taxon>
        <taxon>Metakinetoplastina</taxon>
        <taxon>Trypanosomatida</taxon>
        <taxon>Trypanosomatidae</taxon>
        <taxon>Trypanosoma</taxon>
    </lineage>
</organism>
<comment type="similarity">
    <text evidence="2 6">Belongs to the CTL (choline transporter-like) family.</text>
</comment>
<comment type="function">
    <text evidence="6">Choline transporter.</text>
</comment>
<feature type="transmembrane region" description="Helical" evidence="6">
    <location>
        <begin position="286"/>
        <end position="302"/>
    </location>
</feature>
<dbReference type="InterPro" id="IPR007603">
    <property type="entry name" value="Choline_transptr-like"/>
</dbReference>
<feature type="transmembrane region" description="Helical" evidence="6">
    <location>
        <begin position="414"/>
        <end position="435"/>
    </location>
</feature>
<proteinExistence type="inferred from homology"/>
<dbReference type="PANTHER" id="PTHR12385:SF4">
    <property type="entry name" value="PROTEIN PNS1"/>
    <property type="match status" value="1"/>
</dbReference>
<evidence type="ECO:0000313" key="7">
    <source>
        <dbReference type="EMBL" id="RHW69062.1"/>
    </source>
</evidence>
<feature type="transmembrane region" description="Helical" evidence="6">
    <location>
        <begin position="148"/>
        <end position="166"/>
    </location>
</feature>
<comment type="caution">
    <text evidence="7">The sequence shown here is derived from an EMBL/GenBank/DDBJ whole genome shotgun (WGS) entry which is preliminary data.</text>
</comment>
<dbReference type="EMBL" id="QSBY01000010">
    <property type="protein sequence ID" value="RHW69062.1"/>
    <property type="molecule type" value="Genomic_DNA"/>
</dbReference>
<reference evidence="7 8" key="1">
    <citation type="submission" date="2018-09" db="EMBL/GenBank/DDBJ databases">
        <title>whole genome sequence of T. equiperdum IVM-t1 strain.</title>
        <authorList>
            <person name="Suganuma K."/>
        </authorList>
    </citation>
    <scope>NUCLEOTIDE SEQUENCE [LARGE SCALE GENOMIC DNA]</scope>
    <source>
        <strain evidence="7 8">IVM-t1</strain>
    </source>
</reference>
<feature type="transmembrane region" description="Helical" evidence="6">
    <location>
        <begin position="210"/>
        <end position="232"/>
    </location>
</feature>
<keyword evidence="4 6" id="KW-1133">Transmembrane helix</keyword>
<feature type="transmembrane region" description="Helical" evidence="6">
    <location>
        <begin position="117"/>
        <end position="136"/>
    </location>
</feature>
<evidence type="ECO:0000256" key="4">
    <source>
        <dbReference type="ARBA" id="ARBA00022989"/>
    </source>
</evidence>
<feature type="transmembrane region" description="Helical" evidence="6">
    <location>
        <begin position="260"/>
        <end position="279"/>
    </location>
</feature>
<evidence type="ECO:0000313" key="8">
    <source>
        <dbReference type="Proteomes" id="UP000266743"/>
    </source>
</evidence>
<feature type="transmembrane region" description="Helical" evidence="6">
    <location>
        <begin position="322"/>
        <end position="343"/>
    </location>
</feature>
<gene>
    <name evidence="7" type="ORF">DPX39_100073500</name>
</gene>
<dbReference type="PANTHER" id="PTHR12385">
    <property type="entry name" value="CHOLINE TRANSPORTER-LIKE (SLC FAMILY 44)"/>
    <property type="match status" value="1"/>
</dbReference>
<feature type="transmembrane region" description="Helical" evidence="6">
    <location>
        <begin position="172"/>
        <end position="189"/>
    </location>
</feature>
<name>A0A3L6KXF0_9TRYP</name>
<feature type="transmembrane region" description="Helical" evidence="6">
    <location>
        <begin position="441"/>
        <end position="471"/>
    </location>
</feature>
<comment type="subcellular location">
    <subcellularLocation>
        <location evidence="6">Cell membrane</location>
        <topology evidence="6">Multi-pass membrane protein</topology>
    </subcellularLocation>
    <subcellularLocation>
        <location evidence="1">Membrane</location>
        <topology evidence="1">Multi-pass membrane protein</topology>
    </subcellularLocation>
</comment>
<evidence type="ECO:0000256" key="2">
    <source>
        <dbReference type="ARBA" id="ARBA00007168"/>
    </source>
</evidence>